<sequence>MGWRREAVVKERRGLAMLRRCGEDRVLVAPRATAGAGRCGGRSWEGALGKGLGGCGGRSWEGALGEGGGAVFRRVVDSVPTYDSYPQIYGIFSSAKATKEEDLGCSRVASAGLGTGAALMVVPVQKVYRYTLMVVPVQMW</sequence>
<evidence type="ECO:0000313" key="1">
    <source>
        <dbReference type="EMBL" id="CAD1842711.1"/>
    </source>
</evidence>
<organism evidence="1">
    <name type="scientific">Ananas comosus var. bracteatus</name>
    <name type="common">red pineapple</name>
    <dbReference type="NCBI Taxonomy" id="296719"/>
    <lineage>
        <taxon>Eukaryota</taxon>
        <taxon>Viridiplantae</taxon>
        <taxon>Streptophyta</taxon>
        <taxon>Embryophyta</taxon>
        <taxon>Tracheophyta</taxon>
        <taxon>Spermatophyta</taxon>
        <taxon>Magnoliopsida</taxon>
        <taxon>Liliopsida</taxon>
        <taxon>Poales</taxon>
        <taxon>Bromeliaceae</taxon>
        <taxon>Bromelioideae</taxon>
        <taxon>Ananas</taxon>
    </lineage>
</organism>
<dbReference type="EMBL" id="LR862136">
    <property type="protein sequence ID" value="CAD1842711.1"/>
    <property type="molecule type" value="Genomic_DNA"/>
</dbReference>
<proteinExistence type="predicted"/>
<reference evidence="1" key="1">
    <citation type="submission" date="2020-07" db="EMBL/GenBank/DDBJ databases">
        <authorList>
            <person name="Lin J."/>
        </authorList>
    </citation>
    <scope>NUCLEOTIDE SEQUENCE</scope>
</reference>
<name>A0A6V7QID4_ANACO</name>
<accession>A0A6V7QID4</accession>
<dbReference type="AlphaFoldDB" id="A0A6V7QID4"/>
<protein>
    <submittedName>
        <fullName evidence="1">Uncharacterized protein</fullName>
    </submittedName>
</protein>
<gene>
    <name evidence="1" type="ORF">CB5_LOCUS25922</name>
</gene>